<reference evidence="2" key="1">
    <citation type="journal article" date="2021" name="ISME J.">
        <title>Evolutionary origin and ecological implication of a unique nif island in free-living Bradyrhizobium lineages.</title>
        <authorList>
            <person name="Tao J."/>
        </authorList>
    </citation>
    <scope>NUCLEOTIDE SEQUENCE [LARGE SCALE GENOMIC DNA]</scope>
    <source>
        <strain evidence="2">SZCCT0094</strain>
    </source>
</reference>
<evidence type="ECO:0000313" key="2">
    <source>
        <dbReference type="Proteomes" id="UP001314635"/>
    </source>
</evidence>
<dbReference type="Proteomes" id="UP001314635">
    <property type="component" value="Unassembled WGS sequence"/>
</dbReference>
<organism evidence="1 2">
    <name type="scientific">Bradyrhizobium denitrificans</name>
    <dbReference type="NCBI Taxonomy" id="2734912"/>
    <lineage>
        <taxon>Bacteria</taxon>
        <taxon>Pseudomonadati</taxon>
        <taxon>Pseudomonadota</taxon>
        <taxon>Alphaproteobacteria</taxon>
        <taxon>Hyphomicrobiales</taxon>
        <taxon>Nitrobacteraceae</taxon>
        <taxon>Bradyrhizobium</taxon>
    </lineage>
</organism>
<keyword evidence="1" id="KW-0540">Nuclease</keyword>
<name>A0ABS5G2E7_9BRAD</name>
<keyword evidence="1" id="KW-0255">Endonuclease</keyword>
<dbReference type="RefSeq" id="WP_172238763.1">
    <property type="nucleotide sequence ID" value="NZ_JABFDP010000020.1"/>
</dbReference>
<keyword evidence="1" id="KW-0378">Hydrolase</keyword>
<keyword evidence="2" id="KW-1185">Reference proteome</keyword>
<evidence type="ECO:0000313" key="1">
    <source>
        <dbReference type="EMBL" id="MBR1135249.1"/>
    </source>
</evidence>
<protein>
    <submittedName>
        <fullName evidence="1">Type II restriction endonuclease</fullName>
    </submittedName>
</protein>
<dbReference type="EMBL" id="JAFCLK010000004">
    <property type="protein sequence ID" value="MBR1135249.1"/>
    <property type="molecule type" value="Genomic_DNA"/>
</dbReference>
<sequence>MDQTWVEDLIRHWRDDEAGTYRTWFLWDARIKNFRSIRRGLQEVIAEIRADTFGNAYRGSSLETVLDSIAEQRQVFKGADHAFMWKPKLRIPDIYENRSNQVVFGNFLDTCLCCNTEEHVIEAIQTLDRATIKGLGPAAANLLYFLHPTIAPPFNTAIVRGYNALTGADVKLGRWEQYLAMRRGILSLNSQYRNLLSNDLGAAAAFLFEVGTGRYPLPEREDGGSVERWKSDLDHVRAESAASSKAAAAAREADHTHTEIQGWLRDLGVALGFQVWVASNDGARSYKDGRLADGCLDRLPTALAEAGAVDAIRLIDVIWIEQDGDVAAAFEVEHTTSIYSGIVRMLDLALGIDGAAARNFFLVAPDDREDEVRAQFARPAFSRVSELNLRYLPYSELRDHRDAIARFGNGIKGILAIARPIKPIASTTQVATSNA</sequence>
<proteinExistence type="predicted"/>
<gene>
    <name evidence="1" type="ORF">JQ619_05700</name>
</gene>
<accession>A0ABS5G2E7</accession>
<comment type="caution">
    <text evidence="1">The sequence shown here is derived from an EMBL/GenBank/DDBJ whole genome shotgun (WGS) entry which is preliminary data.</text>
</comment>
<dbReference type="GO" id="GO:0004519">
    <property type="term" value="F:endonuclease activity"/>
    <property type="evidence" value="ECO:0007669"/>
    <property type="project" value="UniProtKB-KW"/>
</dbReference>